<evidence type="ECO:0000256" key="6">
    <source>
        <dbReference type="ARBA" id="ARBA00018193"/>
    </source>
</evidence>
<dbReference type="NCBIfam" id="NF006765">
    <property type="entry name" value="PRK09287.1"/>
    <property type="match status" value="1"/>
</dbReference>
<dbReference type="InterPro" id="IPR008927">
    <property type="entry name" value="6-PGluconate_DH-like_C_sf"/>
</dbReference>
<feature type="binding site" evidence="14">
    <location>
        <begin position="33"/>
        <end position="35"/>
    </location>
    <ligand>
        <name>NADP(+)</name>
        <dbReference type="ChEBI" id="CHEBI:58349"/>
    </ligand>
</feature>
<dbReference type="Pfam" id="PF00393">
    <property type="entry name" value="6PGD"/>
    <property type="match status" value="1"/>
</dbReference>
<dbReference type="InterPro" id="IPR006115">
    <property type="entry name" value="6PGDH_NADP-bd"/>
</dbReference>
<dbReference type="Proteomes" id="UP000094056">
    <property type="component" value="Unassembled WGS sequence"/>
</dbReference>
<dbReference type="NCBIfam" id="TIGR00873">
    <property type="entry name" value="gnd"/>
    <property type="match status" value="1"/>
</dbReference>
<feature type="binding site" description="in other chain" evidence="13">
    <location>
        <begin position="188"/>
        <end position="189"/>
    </location>
    <ligand>
        <name>substrate</name>
        <note>ligand shared between dimeric partners</note>
    </ligand>
</feature>
<evidence type="ECO:0000256" key="8">
    <source>
        <dbReference type="ARBA" id="ARBA00023064"/>
    </source>
</evidence>
<comment type="function">
    <text evidence="1 11">Catalyzes the oxidative decarboxylation of 6-phosphogluconate to ribulose 5-phosphate and CO(2), with concomitant reduction of NADP to NADPH.</text>
</comment>
<protein>
    <recommendedName>
        <fullName evidence="6 11">6-phosphogluconate dehydrogenase, decarboxylating</fullName>
        <ecNumber evidence="5 11">1.1.1.44</ecNumber>
    </recommendedName>
</protein>
<dbReference type="GO" id="GO:0019521">
    <property type="term" value="P:D-gluconate metabolic process"/>
    <property type="evidence" value="ECO:0007669"/>
    <property type="project" value="UniProtKB-KW"/>
</dbReference>
<evidence type="ECO:0000256" key="2">
    <source>
        <dbReference type="ARBA" id="ARBA00004874"/>
    </source>
</evidence>
<reference evidence="17 18" key="1">
    <citation type="submission" date="2016-07" db="EMBL/GenBank/DDBJ databases">
        <title>Draft genome of Scalindua rubra, obtained from a brine-seawater interface in the Red Sea, sheds light on salt adaptation in anammox bacteria.</title>
        <authorList>
            <person name="Speth D.R."/>
            <person name="Lagkouvardos I."/>
            <person name="Wang Y."/>
            <person name="Qian P.-Y."/>
            <person name="Dutilh B.E."/>
            <person name="Jetten M.S."/>
        </authorList>
    </citation>
    <scope>NUCLEOTIDE SEQUENCE [LARGE SCALE GENOMIC DNA]</scope>
    <source>
        <strain evidence="17">BSI-1</strain>
    </source>
</reference>
<evidence type="ECO:0000256" key="3">
    <source>
        <dbReference type="ARBA" id="ARBA00008419"/>
    </source>
</evidence>
<comment type="catalytic activity">
    <reaction evidence="10 11 15">
        <text>6-phospho-D-gluconate + NADP(+) = D-ribulose 5-phosphate + CO2 + NADPH</text>
        <dbReference type="Rhea" id="RHEA:10116"/>
        <dbReference type="ChEBI" id="CHEBI:16526"/>
        <dbReference type="ChEBI" id="CHEBI:57783"/>
        <dbReference type="ChEBI" id="CHEBI:58121"/>
        <dbReference type="ChEBI" id="CHEBI:58349"/>
        <dbReference type="ChEBI" id="CHEBI:58759"/>
        <dbReference type="EC" id="1.1.1.44"/>
    </reaction>
</comment>
<keyword evidence="9 11" id="KW-0570">Pentose shunt</keyword>
<dbReference type="PIRSF" id="PIRSF000109">
    <property type="entry name" value="6PGD"/>
    <property type="match status" value="1"/>
</dbReference>
<sequence>MNKQVFGLIGLGVMGQNFVLNVERNGFAAAVYNRTAEKTKKYVEGVAAGKNIKPTYTLEEFVGALERPRRIMLLVKAGVPVDAIIQQLVPLLDKQDLIIDGGNSCFLDTERRARELEARGINFLGMGVSGGEEGALWGPSLMPGGSREAYKEVEPIMKAVAAKAEEDGEPCVTYIGPGGSGHYVKMAHNGIEYGDMQLIAEAYDLLKHTLELSAQEFHDIFAEWNKGELSSFLIEVTANVFKKMDGDTGRPLVDVILDKAGQKGTGKWMSENALDLGAAIPTITAAVDGRILSAQKEERVKAASILSGPTKKYNGESAQKLIDSVRDALYASKICSYAQGMNLLRKASEEYKYNLDLGTIARIWRAGCIIRARFLNDITNAYNRNKDLTNLLVDEEFKKAVSTRQEAWRLVIKCAIELGIPMPAVSASLAYYDAYRSERLPANLIQAQRDFFGAHTFERIDKPGIFHADWDTS</sequence>
<dbReference type="FunFam" id="1.20.5.320:FF:000001">
    <property type="entry name" value="6-phosphogluconate dehydrogenase, decarboxylating"/>
    <property type="match status" value="1"/>
</dbReference>
<dbReference type="AlphaFoldDB" id="A0A1E3X6J1"/>
<dbReference type="PATRIC" id="fig|1872076.5.peg.4358"/>
<dbReference type="PROSITE" id="PS00461">
    <property type="entry name" value="6PGD"/>
    <property type="match status" value="1"/>
</dbReference>
<dbReference type="GO" id="GO:0050661">
    <property type="term" value="F:NADP binding"/>
    <property type="evidence" value="ECO:0007669"/>
    <property type="project" value="InterPro"/>
</dbReference>
<evidence type="ECO:0000256" key="7">
    <source>
        <dbReference type="ARBA" id="ARBA00023002"/>
    </source>
</evidence>
<evidence type="ECO:0000256" key="14">
    <source>
        <dbReference type="PIRSR" id="PIRSR000109-3"/>
    </source>
</evidence>
<comment type="similarity">
    <text evidence="3 11 15">Belongs to the 6-phosphogluconate dehydrogenase family.</text>
</comment>
<gene>
    <name evidence="17" type="ORF">SCARUB_03658</name>
</gene>
<evidence type="ECO:0000256" key="13">
    <source>
        <dbReference type="PIRSR" id="PIRSR000109-2"/>
    </source>
</evidence>
<evidence type="ECO:0000259" key="16">
    <source>
        <dbReference type="SMART" id="SM01350"/>
    </source>
</evidence>
<feature type="binding site" description="in other chain" evidence="13">
    <location>
        <position position="193"/>
    </location>
    <ligand>
        <name>substrate</name>
        <note>ligand shared between dimeric partners</note>
    </ligand>
</feature>
<evidence type="ECO:0000256" key="1">
    <source>
        <dbReference type="ARBA" id="ARBA00002526"/>
    </source>
</evidence>
<dbReference type="FunFam" id="3.40.50.720:FF:000007">
    <property type="entry name" value="6-phosphogluconate dehydrogenase, decarboxylating"/>
    <property type="match status" value="1"/>
</dbReference>
<accession>A0A1E3X6J1</accession>
<dbReference type="Pfam" id="PF03446">
    <property type="entry name" value="NAD_binding_2"/>
    <property type="match status" value="1"/>
</dbReference>
<comment type="caution">
    <text evidence="17">The sequence shown here is derived from an EMBL/GenBank/DDBJ whole genome shotgun (WGS) entry which is preliminary data.</text>
</comment>
<evidence type="ECO:0000256" key="15">
    <source>
        <dbReference type="RuleBase" id="RU000485"/>
    </source>
</evidence>
<evidence type="ECO:0000256" key="12">
    <source>
        <dbReference type="PIRSR" id="PIRSR000109-1"/>
    </source>
</evidence>
<dbReference type="Gene3D" id="1.20.5.320">
    <property type="entry name" value="6-Phosphogluconate Dehydrogenase, domain 3"/>
    <property type="match status" value="1"/>
</dbReference>
<evidence type="ECO:0000256" key="10">
    <source>
        <dbReference type="ARBA" id="ARBA00048640"/>
    </source>
</evidence>
<keyword evidence="7 11" id="KW-0560">Oxidoreductase</keyword>
<dbReference type="EC" id="1.1.1.44" evidence="5 11"/>
<evidence type="ECO:0000256" key="5">
    <source>
        <dbReference type="ARBA" id="ARBA00013011"/>
    </source>
</evidence>
<dbReference type="InterPro" id="IPR036291">
    <property type="entry name" value="NAD(P)-bd_dom_sf"/>
</dbReference>
<dbReference type="InterPro" id="IPR006184">
    <property type="entry name" value="6PGdom_BS"/>
</dbReference>
<feature type="active site" description="Proton acceptor" evidence="12">
    <location>
        <position position="185"/>
    </location>
</feature>
<feature type="binding site" description="in other chain" evidence="13">
    <location>
        <position position="103"/>
    </location>
    <ligand>
        <name>substrate</name>
        <note>ligand shared between dimeric partners</note>
    </ligand>
</feature>
<dbReference type="GO" id="GO:0006098">
    <property type="term" value="P:pentose-phosphate shunt"/>
    <property type="evidence" value="ECO:0007669"/>
    <property type="project" value="UniProtKB-UniPathway"/>
</dbReference>
<dbReference type="InterPro" id="IPR013328">
    <property type="entry name" value="6PGD_dom2"/>
</dbReference>
<feature type="binding site" description="in other chain" evidence="13">
    <location>
        <position position="290"/>
    </location>
    <ligand>
        <name>substrate</name>
        <note>ligand shared between dimeric partners</note>
    </ligand>
</feature>
<evidence type="ECO:0000256" key="4">
    <source>
        <dbReference type="ARBA" id="ARBA00011738"/>
    </source>
</evidence>
<dbReference type="SUPFAM" id="SSF51735">
    <property type="entry name" value="NAD(P)-binding Rossmann-fold domains"/>
    <property type="match status" value="1"/>
</dbReference>
<evidence type="ECO:0000256" key="11">
    <source>
        <dbReference type="PIRNR" id="PIRNR000109"/>
    </source>
</evidence>
<dbReference type="SUPFAM" id="SSF48179">
    <property type="entry name" value="6-phosphogluconate dehydrogenase C-terminal domain-like"/>
    <property type="match status" value="1"/>
</dbReference>
<dbReference type="InterPro" id="IPR006183">
    <property type="entry name" value="Pgluconate_DH"/>
</dbReference>
<feature type="active site" description="Proton donor" evidence="12">
    <location>
        <position position="192"/>
    </location>
</feature>
<name>A0A1E3X6J1_9BACT</name>
<evidence type="ECO:0000256" key="9">
    <source>
        <dbReference type="ARBA" id="ARBA00023126"/>
    </source>
</evidence>
<dbReference type="GO" id="GO:0004616">
    <property type="term" value="F:phosphogluconate dehydrogenase (decarboxylating) activity"/>
    <property type="evidence" value="ECO:0007669"/>
    <property type="project" value="UniProtKB-EC"/>
</dbReference>
<dbReference type="InterPro" id="IPR006114">
    <property type="entry name" value="6PGDH_C"/>
</dbReference>
<evidence type="ECO:0000313" key="18">
    <source>
        <dbReference type="Proteomes" id="UP000094056"/>
    </source>
</evidence>
<dbReference type="InterPro" id="IPR006113">
    <property type="entry name" value="6PGDH_Gnd/GntZ"/>
</dbReference>
<feature type="binding site" evidence="14">
    <location>
        <begin position="75"/>
        <end position="77"/>
    </location>
    <ligand>
        <name>NADP(+)</name>
        <dbReference type="ChEBI" id="CHEBI:58349"/>
    </ligand>
</feature>
<feature type="domain" description="6-phosphogluconate dehydrogenase C-terminal" evidence="16">
    <location>
        <begin position="181"/>
        <end position="471"/>
    </location>
</feature>
<comment type="subunit">
    <text evidence="4 11">Homodimer.</text>
</comment>
<dbReference type="UniPathway" id="UPA00115">
    <property type="reaction ID" value="UER00410"/>
</dbReference>
<dbReference type="Gene3D" id="1.10.1040.10">
    <property type="entry name" value="N-(1-d-carboxylethyl)-l-norvaline Dehydrogenase, domain 2"/>
    <property type="match status" value="1"/>
</dbReference>
<dbReference type="PRINTS" id="PR00076">
    <property type="entry name" value="6PGDHDRGNASE"/>
</dbReference>
<feature type="binding site" evidence="14">
    <location>
        <position position="103"/>
    </location>
    <ligand>
        <name>NADP(+)</name>
        <dbReference type="ChEBI" id="CHEBI:58349"/>
    </ligand>
</feature>
<keyword evidence="8 15" id="KW-0311">Gluconate utilization</keyword>
<dbReference type="Gene3D" id="3.40.50.720">
    <property type="entry name" value="NAD(P)-binding Rossmann-like Domain"/>
    <property type="match status" value="1"/>
</dbReference>
<dbReference type="PANTHER" id="PTHR11811">
    <property type="entry name" value="6-PHOSPHOGLUCONATE DEHYDROGENASE"/>
    <property type="match status" value="1"/>
</dbReference>
<dbReference type="FunFam" id="1.10.1040.10:FF:000002">
    <property type="entry name" value="6-phosphogluconate dehydrogenase, decarboxylating"/>
    <property type="match status" value="1"/>
</dbReference>
<comment type="pathway">
    <text evidence="2 11 15">Carbohydrate degradation; pentose phosphate pathway; D-ribulose 5-phosphate from D-glucose 6-phosphate (oxidative stage): step 3/3.</text>
</comment>
<dbReference type="SMART" id="SM01350">
    <property type="entry name" value="6PGD"/>
    <property type="match status" value="1"/>
</dbReference>
<feature type="binding site" description="in other chain" evidence="13">
    <location>
        <begin position="129"/>
        <end position="131"/>
    </location>
    <ligand>
        <name>substrate</name>
        <note>ligand shared between dimeric partners</note>
    </ligand>
</feature>
<feature type="binding site" description="in other chain" evidence="13">
    <location>
        <position position="263"/>
    </location>
    <ligand>
        <name>substrate</name>
        <note>ligand shared between dimeric partners</note>
    </ligand>
</feature>
<feature type="binding site" evidence="13">
    <location>
        <position position="449"/>
    </location>
    <ligand>
        <name>substrate</name>
        <note>ligand shared between dimeric partners</note>
    </ligand>
</feature>
<proteinExistence type="inferred from homology"/>
<evidence type="ECO:0000313" key="17">
    <source>
        <dbReference type="EMBL" id="ODS31211.1"/>
    </source>
</evidence>
<dbReference type="EMBL" id="MAYW01000134">
    <property type="protein sequence ID" value="ODS31211.1"/>
    <property type="molecule type" value="Genomic_DNA"/>
</dbReference>
<organism evidence="17 18">
    <name type="scientific">Candidatus Scalindua rubra</name>
    <dbReference type="NCBI Taxonomy" id="1872076"/>
    <lineage>
        <taxon>Bacteria</taxon>
        <taxon>Pseudomonadati</taxon>
        <taxon>Planctomycetota</taxon>
        <taxon>Candidatus Brocadiia</taxon>
        <taxon>Candidatus Brocadiales</taxon>
        <taxon>Candidatus Scalinduaceae</taxon>
        <taxon>Candidatus Scalindua</taxon>
    </lineage>
</organism>
<keyword evidence="11 15" id="KW-0521">NADP</keyword>
<feature type="binding site" evidence="13">
    <location>
        <position position="455"/>
    </location>
    <ligand>
        <name>substrate</name>
        <note>ligand shared between dimeric partners</note>
    </ligand>
</feature>
<feature type="binding site" evidence="14">
    <location>
        <begin position="10"/>
        <end position="15"/>
    </location>
    <ligand>
        <name>NADP(+)</name>
        <dbReference type="ChEBI" id="CHEBI:58349"/>
    </ligand>
</feature>